<proteinExistence type="predicted"/>
<dbReference type="Pfam" id="PF00160">
    <property type="entry name" value="Pro_isomerase"/>
    <property type="match status" value="1"/>
</dbReference>
<dbReference type="STRING" id="662755.CRES_1128"/>
<dbReference type="InterPro" id="IPR044666">
    <property type="entry name" value="Cyclophilin_A-like"/>
</dbReference>
<keyword evidence="3" id="KW-0812">Transmembrane</keyword>
<evidence type="ECO:0000256" key="3">
    <source>
        <dbReference type="SAM" id="Phobius"/>
    </source>
</evidence>
<feature type="compositionally biased region" description="Basic and acidic residues" evidence="2">
    <location>
        <begin position="319"/>
        <end position="333"/>
    </location>
</feature>
<dbReference type="SUPFAM" id="SSF50891">
    <property type="entry name" value="Cyclophilin-like"/>
    <property type="match status" value="1"/>
</dbReference>
<dbReference type="EMBL" id="CP002857">
    <property type="protein sequence ID" value="AEI09484.1"/>
    <property type="molecule type" value="Genomic_DNA"/>
</dbReference>
<dbReference type="eggNOG" id="COG0652">
    <property type="taxonomic scope" value="Bacteria"/>
</dbReference>
<feature type="region of interest" description="Disordered" evidence="2">
    <location>
        <begin position="107"/>
        <end position="128"/>
    </location>
</feature>
<evidence type="ECO:0000259" key="4">
    <source>
        <dbReference type="PROSITE" id="PS50072"/>
    </source>
</evidence>
<dbReference type="Gene3D" id="2.40.100.10">
    <property type="entry name" value="Cyclophilin-like"/>
    <property type="match status" value="1"/>
</dbReference>
<keyword evidence="5" id="KW-0413">Isomerase</keyword>
<sequence>MPGVTLGKAVSLRHNERLITASSMARKLFRRDRLERTLQRVSKNNHSDWPNTGQRDDALNELEKTLRSRERRAKAAPLGVIFATLAVLVLLVGGIYLAVTWTGGDKENEAADQSTSEEQKPESAEMPEKPLQAYGQTVKCEYKKDGKAAKPVEAPNGNDVKASGIQKVTIKTNEGDIPIEVDASKSPCTANSFVHLVESKFFDDTKCHRTVKSDGLTILQCGDPTAKGNGGPGYRYANEFPENAFVKQGEKVDPMNPPEGLQKPVKYKRGALAMANTGQPETNGSQFFLVDQDSSLPPTYNLFGTISEDGLKTLDKILEKAPKDDGKPKDEVRITSATKA</sequence>
<feature type="transmembrane region" description="Helical" evidence="3">
    <location>
        <begin position="75"/>
        <end position="99"/>
    </location>
</feature>
<gene>
    <name evidence="5" type="primary">ppiB</name>
    <name evidence="5" type="ordered locus">CRES_1128</name>
</gene>
<feature type="compositionally biased region" description="Basic and acidic residues" evidence="2">
    <location>
        <begin position="117"/>
        <end position="128"/>
    </location>
</feature>
<keyword evidence="3" id="KW-1133">Transmembrane helix</keyword>
<accession>F8E324</accession>
<reference evidence="5 6" key="1">
    <citation type="journal article" date="2012" name="BMC Genomics">
        <title>Complete genome sequence, lifestyle, and multi-drug resistance of the human pathogen Corynebacterium resistens DSM 45100 isolated from blood samples of a leukemia patient.</title>
        <authorList>
            <person name="Schroder J."/>
            <person name="Maus I."/>
            <person name="Meyer K."/>
            <person name="Wordemann S."/>
            <person name="Blom J."/>
            <person name="Jaenicke S."/>
            <person name="Schneider J."/>
            <person name="Trost E."/>
            <person name="Tauch A."/>
        </authorList>
    </citation>
    <scope>NUCLEOTIDE SEQUENCE [LARGE SCALE GENOMIC DNA]</scope>
    <source>
        <strain evidence="6">DSM 45100 / JCM 12819 / CCUG 50093 / GTC 2026 / SICGH 158</strain>
    </source>
</reference>
<comment type="function">
    <text evidence="1">PPIases accelerate the folding of proteins. It catalyzes the cis-trans isomerization of proline imidic peptide bonds in oligopeptides.</text>
</comment>
<evidence type="ECO:0000313" key="6">
    <source>
        <dbReference type="Proteomes" id="UP000000492"/>
    </source>
</evidence>
<dbReference type="PROSITE" id="PS50072">
    <property type="entry name" value="CSA_PPIASE_2"/>
    <property type="match status" value="1"/>
</dbReference>
<organism evidence="5 6">
    <name type="scientific">Corynebacterium resistens (strain DSM 45100 / JCM 12819 / GTC 2026 / SICGH 158)</name>
    <dbReference type="NCBI Taxonomy" id="662755"/>
    <lineage>
        <taxon>Bacteria</taxon>
        <taxon>Bacillati</taxon>
        <taxon>Actinomycetota</taxon>
        <taxon>Actinomycetes</taxon>
        <taxon>Mycobacteriales</taxon>
        <taxon>Corynebacteriaceae</taxon>
        <taxon>Corynebacterium</taxon>
    </lineage>
</organism>
<dbReference type="PANTHER" id="PTHR45625">
    <property type="entry name" value="PEPTIDYL-PROLYL CIS-TRANS ISOMERASE-RELATED"/>
    <property type="match status" value="1"/>
</dbReference>
<dbReference type="EC" id="5.2.1.8" evidence="5"/>
<dbReference type="Proteomes" id="UP000000492">
    <property type="component" value="Chromosome"/>
</dbReference>
<protein>
    <submittedName>
        <fullName evidence="5">Peptidyl-prolyl cis-trans isomerase</fullName>
        <ecNumber evidence="5">5.2.1.8</ecNumber>
    </submittedName>
</protein>
<keyword evidence="6" id="KW-1185">Reference proteome</keyword>
<feature type="domain" description="PPIase cyclophilin-type" evidence="4">
    <location>
        <begin position="175"/>
        <end position="339"/>
    </location>
</feature>
<dbReference type="HOGENOM" id="CLU_012062_8_0_11"/>
<dbReference type="InterPro" id="IPR029000">
    <property type="entry name" value="Cyclophilin-like_dom_sf"/>
</dbReference>
<feature type="region of interest" description="Disordered" evidence="2">
    <location>
        <begin position="319"/>
        <end position="340"/>
    </location>
</feature>
<keyword evidence="3" id="KW-0472">Membrane</keyword>
<evidence type="ECO:0000256" key="1">
    <source>
        <dbReference type="ARBA" id="ARBA00002388"/>
    </source>
</evidence>
<dbReference type="AlphaFoldDB" id="F8E324"/>
<evidence type="ECO:0000313" key="5">
    <source>
        <dbReference type="EMBL" id="AEI09484.1"/>
    </source>
</evidence>
<dbReference type="PANTHER" id="PTHR45625:SF3">
    <property type="entry name" value="PEPTIDYL-PROLYL CIS-TRANS ISOMERASE B-RELATED"/>
    <property type="match status" value="1"/>
</dbReference>
<dbReference type="GO" id="GO:0003755">
    <property type="term" value="F:peptidyl-prolyl cis-trans isomerase activity"/>
    <property type="evidence" value="ECO:0007669"/>
    <property type="project" value="UniProtKB-EC"/>
</dbReference>
<name>F8E324_CORRG</name>
<dbReference type="KEGG" id="crd:CRES_1128"/>
<evidence type="ECO:0000256" key="2">
    <source>
        <dbReference type="SAM" id="MobiDB-lite"/>
    </source>
</evidence>
<dbReference type="InterPro" id="IPR002130">
    <property type="entry name" value="Cyclophilin-type_PPIase_dom"/>
</dbReference>